<evidence type="ECO:0000259" key="4">
    <source>
        <dbReference type="Pfam" id="PF17853"/>
    </source>
</evidence>
<dbReference type="PANTHER" id="PTHR33744">
    <property type="entry name" value="CARBOHYDRATE DIACID REGULATOR"/>
    <property type="match status" value="1"/>
</dbReference>
<accession>A0A543DR48</accession>
<sequence length="412" mass="43730">MGRGHARPGPAVVCENASADAAWLRRVAQEASRGAGGVPVELLGDFLSILADAAATGRKPERAELDAVGLLGRRAAELGVSAGNAVQLYLSASWRLWRELPAVALSQDGAAVGRAAEAVMRAVDHAVASLAEGYNVARREMVQREETLRRELIEDLLRGDADVGALVERAEPFGMDLGQAHQVALALPAGRLGDTDAAISSLERAVVQGVGDRDVLIATKDGRVVVVAPSEPARHGSRRTPPVTLGDLVHAELARSPRGAPWRVAVGRPHPGSYGIARSYEEAREALTMALRLQLDTAVVHAEDLLIYRVLLRDQPAITDLVHTVVSPLAGARGGAGPLLGTLDAYFATGCVVTETARRLHLSVRAVTYRLDRIASLTGYDPTDPAQRFTIHAAVLGARLLGWPQRELADLT</sequence>
<feature type="domain" description="RsbT co-antagonist protein RsbRD N-terminal" evidence="3">
    <location>
        <begin position="42"/>
        <end position="149"/>
    </location>
</feature>
<dbReference type="Pfam" id="PF17853">
    <property type="entry name" value="GGDEF_2"/>
    <property type="match status" value="1"/>
</dbReference>
<evidence type="ECO:0000256" key="1">
    <source>
        <dbReference type="ARBA" id="ARBA00006754"/>
    </source>
</evidence>
<gene>
    <name evidence="5" type="ORF">FB558_4370</name>
</gene>
<feature type="domain" description="PucR C-terminal helix-turn-helix" evidence="2">
    <location>
        <begin position="339"/>
        <end position="395"/>
    </location>
</feature>
<dbReference type="PANTHER" id="PTHR33744:SF1">
    <property type="entry name" value="DNA-BINDING TRANSCRIPTIONAL ACTIVATOR ADER"/>
    <property type="match status" value="1"/>
</dbReference>
<dbReference type="InterPro" id="IPR041522">
    <property type="entry name" value="CdaR_GGDEF"/>
</dbReference>
<comment type="similarity">
    <text evidence="1">Belongs to the CdaR family.</text>
</comment>
<protein>
    <submittedName>
        <fullName evidence="5">CdaR family transcriptional regulator</fullName>
    </submittedName>
</protein>
<dbReference type="OrthoDB" id="5241664at2"/>
<keyword evidence="6" id="KW-1185">Reference proteome</keyword>
<feature type="domain" description="CdaR GGDEF-like" evidence="4">
    <location>
        <begin position="159"/>
        <end position="288"/>
    </location>
</feature>
<organism evidence="5 6">
    <name type="scientific">Pseudonocardia kunmingensis</name>
    <dbReference type="NCBI Taxonomy" id="630975"/>
    <lineage>
        <taxon>Bacteria</taxon>
        <taxon>Bacillati</taxon>
        <taxon>Actinomycetota</taxon>
        <taxon>Actinomycetes</taxon>
        <taxon>Pseudonocardiales</taxon>
        <taxon>Pseudonocardiaceae</taxon>
        <taxon>Pseudonocardia</taxon>
    </lineage>
</organism>
<evidence type="ECO:0000259" key="2">
    <source>
        <dbReference type="Pfam" id="PF13556"/>
    </source>
</evidence>
<proteinExistence type="inferred from homology"/>
<dbReference type="InterPro" id="IPR025736">
    <property type="entry name" value="PucR_C-HTH_dom"/>
</dbReference>
<dbReference type="RefSeq" id="WP_142056198.1">
    <property type="nucleotide sequence ID" value="NZ_VFPA01000002.1"/>
</dbReference>
<dbReference type="InterPro" id="IPR042070">
    <property type="entry name" value="PucR_C-HTH_sf"/>
</dbReference>
<dbReference type="Pfam" id="PF13556">
    <property type="entry name" value="HTH_30"/>
    <property type="match status" value="1"/>
</dbReference>
<dbReference type="Pfam" id="PF14361">
    <property type="entry name" value="RsbRD_N"/>
    <property type="match status" value="1"/>
</dbReference>
<dbReference type="Proteomes" id="UP000315677">
    <property type="component" value="Unassembled WGS sequence"/>
</dbReference>
<evidence type="ECO:0000313" key="6">
    <source>
        <dbReference type="Proteomes" id="UP000315677"/>
    </source>
</evidence>
<dbReference type="AlphaFoldDB" id="A0A543DR48"/>
<name>A0A543DR48_9PSEU</name>
<dbReference type="Gene3D" id="1.10.10.2840">
    <property type="entry name" value="PucR C-terminal helix-turn-helix domain"/>
    <property type="match status" value="1"/>
</dbReference>
<dbReference type="InterPro" id="IPR051448">
    <property type="entry name" value="CdaR-like_regulators"/>
</dbReference>
<evidence type="ECO:0000313" key="5">
    <source>
        <dbReference type="EMBL" id="TQM11798.1"/>
    </source>
</evidence>
<evidence type="ECO:0000259" key="3">
    <source>
        <dbReference type="Pfam" id="PF14361"/>
    </source>
</evidence>
<reference evidence="5 6" key="1">
    <citation type="submission" date="2019-06" db="EMBL/GenBank/DDBJ databases">
        <title>Sequencing the genomes of 1000 actinobacteria strains.</title>
        <authorList>
            <person name="Klenk H.-P."/>
        </authorList>
    </citation>
    <scope>NUCLEOTIDE SEQUENCE [LARGE SCALE GENOMIC DNA]</scope>
    <source>
        <strain evidence="5 6">DSM 45301</strain>
    </source>
</reference>
<dbReference type="InterPro" id="IPR025751">
    <property type="entry name" value="RsbRD_N_dom"/>
</dbReference>
<comment type="caution">
    <text evidence="5">The sequence shown here is derived from an EMBL/GenBank/DDBJ whole genome shotgun (WGS) entry which is preliminary data.</text>
</comment>
<dbReference type="EMBL" id="VFPA01000002">
    <property type="protein sequence ID" value="TQM11798.1"/>
    <property type="molecule type" value="Genomic_DNA"/>
</dbReference>